<sequence>MTRPDIVYDVLWAPGVQPSQGLPLRREWRVTDPKSQSGEGTLDSPKIYLPSQQKRRTQRAIDHTKRIVSEVAKKIQCTHIWVRGYGHSFTTKFTGHGIKTVAWDDDHITVAYGNSDSTVLWEGHLYIKRFTDKTKAPKELVDPKVLGRVNPELHVVGGKIPYANLPADYPHTFNLQPGRLTVRILPPPYYHTIPE</sequence>
<evidence type="ECO:0000313" key="2">
    <source>
        <dbReference type="Proteomes" id="UP001497700"/>
    </source>
</evidence>
<keyword evidence="2" id="KW-1185">Reference proteome</keyword>
<evidence type="ECO:0000313" key="1">
    <source>
        <dbReference type="EMBL" id="KAI4859419.1"/>
    </source>
</evidence>
<dbReference type="EMBL" id="MU393635">
    <property type="protein sequence ID" value="KAI4859419.1"/>
    <property type="molecule type" value="Genomic_DNA"/>
</dbReference>
<organism evidence="1 2">
    <name type="scientific">Hypoxylon rubiginosum</name>
    <dbReference type="NCBI Taxonomy" id="110542"/>
    <lineage>
        <taxon>Eukaryota</taxon>
        <taxon>Fungi</taxon>
        <taxon>Dikarya</taxon>
        <taxon>Ascomycota</taxon>
        <taxon>Pezizomycotina</taxon>
        <taxon>Sordariomycetes</taxon>
        <taxon>Xylariomycetidae</taxon>
        <taxon>Xylariales</taxon>
        <taxon>Hypoxylaceae</taxon>
        <taxon>Hypoxylon</taxon>
    </lineage>
</organism>
<dbReference type="Proteomes" id="UP001497700">
    <property type="component" value="Unassembled WGS sequence"/>
</dbReference>
<proteinExistence type="predicted"/>
<protein>
    <submittedName>
        <fullName evidence="1">Uncharacterized protein</fullName>
    </submittedName>
</protein>
<reference evidence="1 2" key="1">
    <citation type="journal article" date="2022" name="New Phytol.">
        <title>Ecological generalism drives hyperdiversity of secondary metabolite gene clusters in xylarialean endophytes.</title>
        <authorList>
            <person name="Franco M.E.E."/>
            <person name="Wisecaver J.H."/>
            <person name="Arnold A.E."/>
            <person name="Ju Y.M."/>
            <person name="Slot J.C."/>
            <person name="Ahrendt S."/>
            <person name="Moore L.P."/>
            <person name="Eastman K.E."/>
            <person name="Scott K."/>
            <person name="Konkel Z."/>
            <person name="Mondo S.J."/>
            <person name="Kuo A."/>
            <person name="Hayes R.D."/>
            <person name="Haridas S."/>
            <person name="Andreopoulos B."/>
            <person name="Riley R."/>
            <person name="LaButti K."/>
            <person name="Pangilinan J."/>
            <person name="Lipzen A."/>
            <person name="Amirebrahimi M."/>
            <person name="Yan J."/>
            <person name="Adam C."/>
            <person name="Keymanesh K."/>
            <person name="Ng V."/>
            <person name="Louie K."/>
            <person name="Northen T."/>
            <person name="Drula E."/>
            <person name="Henrissat B."/>
            <person name="Hsieh H.M."/>
            <person name="Youens-Clark K."/>
            <person name="Lutzoni F."/>
            <person name="Miadlikowska J."/>
            <person name="Eastwood D.C."/>
            <person name="Hamelin R.C."/>
            <person name="Grigoriev I.V."/>
            <person name="U'Ren J.M."/>
        </authorList>
    </citation>
    <scope>NUCLEOTIDE SEQUENCE [LARGE SCALE GENOMIC DNA]</scope>
    <source>
        <strain evidence="1 2">CBS 119005</strain>
    </source>
</reference>
<accession>A0ACB9YJ46</accession>
<gene>
    <name evidence="1" type="ORF">F4820DRAFT_453904</name>
</gene>
<name>A0ACB9YJ46_9PEZI</name>
<comment type="caution">
    <text evidence="1">The sequence shown here is derived from an EMBL/GenBank/DDBJ whole genome shotgun (WGS) entry which is preliminary data.</text>
</comment>